<proteinExistence type="predicted"/>
<comment type="caution">
    <text evidence="1">The sequence shown here is derived from an EMBL/GenBank/DDBJ whole genome shotgun (WGS) entry which is preliminary data.</text>
</comment>
<name>A0AAD7JIE4_9AGAR</name>
<evidence type="ECO:0000313" key="1">
    <source>
        <dbReference type="EMBL" id="KAJ7764516.1"/>
    </source>
</evidence>
<protein>
    <submittedName>
        <fullName evidence="1">Uncharacterized protein</fullName>
    </submittedName>
</protein>
<sequence>MIQLAGSRFEAELTERKELGVPVSDVIYIVGPKKRGYECQSVKRDYVGPTFSYASWLQPSVHFKSYHTIHSGVIQVNWDLVGDDRPFVGLILVVGCRGPTSFLCLPFEGLPALSHCFVRKVTTSNNMRLYGPEVKGSLFAYGPDLNFNYYSSIEPFFLQAPRLCSSGLRCCLVHSAVTGTRRLLVYQIRYPIFIQLLGTFSFQFELNILNAIEGTRLGFQSALFSVRPDSHLGNSCFKFGLEPIQFTEHSRSRSILFKSVLIGTETKTNSPSRSLGRLSVVYQRPLRPEQIRVHTSIFYRRGLPNWAKYKCAGAPSESGSARRCLIDEVFLIGPNTNDVLLRVSKAPSVRAKTSAYADVFAGS</sequence>
<evidence type="ECO:0000313" key="2">
    <source>
        <dbReference type="Proteomes" id="UP001215280"/>
    </source>
</evidence>
<accession>A0AAD7JIE4</accession>
<organism evidence="1 2">
    <name type="scientific">Mycena maculata</name>
    <dbReference type="NCBI Taxonomy" id="230809"/>
    <lineage>
        <taxon>Eukaryota</taxon>
        <taxon>Fungi</taxon>
        <taxon>Dikarya</taxon>
        <taxon>Basidiomycota</taxon>
        <taxon>Agaricomycotina</taxon>
        <taxon>Agaricomycetes</taxon>
        <taxon>Agaricomycetidae</taxon>
        <taxon>Agaricales</taxon>
        <taxon>Marasmiineae</taxon>
        <taxon>Mycenaceae</taxon>
        <taxon>Mycena</taxon>
    </lineage>
</organism>
<dbReference type="AlphaFoldDB" id="A0AAD7JIE4"/>
<dbReference type="Proteomes" id="UP001215280">
    <property type="component" value="Unassembled WGS sequence"/>
</dbReference>
<reference evidence="1" key="1">
    <citation type="submission" date="2023-03" db="EMBL/GenBank/DDBJ databases">
        <title>Massive genome expansion in bonnet fungi (Mycena s.s.) driven by repeated elements and novel gene families across ecological guilds.</title>
        <authorList>
            <consortium name="Lawrence Berkeley National Laboratory"/>
            <person name="Harder C.B."/>
            <person name="Miyauchi S."/>
            <person name="Viragh M."/>
            <person name="Kuo A."/>
            <person name="Thoen E."/>
            <person name="Andreopoulos B."/>
            <person name="Lu D."/>
            <person name="Skrede I."/>
            <person name="Drula E."/>
            <person name="Henrissat B."/>
            <person name="Morin E."/>
            <person name="Kohler A."/>
            <person name="Barry K."/>
            <person name="LaButti K."/>
            <person name="Morin E."/>
            <person name="Salamov A."/>
            <person name="Lipzen A."/>
            <person name="Mereny Z."/>
            <person name="Hegedus B."/>
            <person name="Baldrian P."/>
            <person name="Stursova M."/>
            <person name="Weitz H."/>
            <person name="Taylor A."/>
            <person name="Grigoriev I.V."/>
            <person name="Nagy L.G."/>
            <person name="Martin F."/>
            <person name="Kauserud H."/>
        </authorList>
    </citation>
    <scope>NUCLEOTIDE SEQUENCE</scope>
    <source>
        <strain evidence="1">CBHHK188m</strain>
    </source>
</reference>
<keyword evidence="2" id="KW-1185">Reference proteome</keyword>
<gene>
    <name evidence="1" type="ORF">DFH07DRAFT_770382</name>
</gene>
<dbReference type="EMBL" id="JARJLG010000037">
    <property type="protein sequence ID" value="KAJ7764516.1"/>
    <property type="molecule type" value="Genomic_DNA"/>
</dbReference>